<dbReference type="GO" id="GO:0003677">
    <property type="term" value="F:DNA binding"/>
    <property type="evidence" value="ECO:0007669"/>
    <property type="project" value="UniProtKB-KW"/>
</dbReference>
<dbReference type="HOGENOM" id="CLU_097806_7_6_11"/>
<dbReference type="Pfam" id="PF01022">
    <property type="entry name" value="HTH_5"/>
    <property type="match status" value="1"/>
</dbReference>
<dbReference type="SUPFAM" id="SSF46785">
    <property type="entry name" value="Winged helix' DNA-binding domain"/>
    <property type="match status" value="1"/>
</dbReference>
<dbReference type="NCBIfam" id="NF033788">
    <property type="entry name" value="HTH_metalloreg"/>
    <property type="match status" value="1"/>
</dbReference>
<dbReference type="AlphaFoldDB" id="A0A0F6QXM0"/>
<dbReference type="RefSeq" id="WP_035105404.1">
    <property type="nucleotide sequence ID" value="NZ_CP011311.1"/>
</dbReference>
<dbReference type="Gene3D" id="1.10.10.10">
    <property type="entry name" value="Winged helix-like DNA-binding domain superfamily/Winged helix DNA-binding domain"/>
    <property type="match status" value="1"/>
</dbReference>
<accession>A0A0F6QXM0</accession>
<dbReference type="PATRIC" id="fig|161896.4.peg.1653"/>
<dbReference type="PRINTS" id="PR00778">
    <property type="entry name" value="HTHARSR"/>
</dbReference>
<name>A0A0F6QXM0_9CORY</name>
<keyword evidence="5" id="KW-1185">Reference proteome</keyword>
<evidence type="ECO:0000256" key="2">
    <source>
        <dbReference type="ARBA" id="ARBA00023125"/>
    </source>
</evidence>
<gene>
    <name evidence="4" type="ORF">UL81_08450</name>
</gene>
<keyword evidence="3" id="KW-0804">Transcription</keyword>
<dbReference type="InterPro" id="IPR001845">
    <property type="entry name" value="HTH_ArsR_DNA-bd_dom"/>
</dbReference>
<dbReference type="KEGG" id="ccj:UL81_08450"/>
<dbReference type="PANTHER" id="PTHR43132">
    <property type="entry name" value="ARSENICAL RESISTANCE OPERON REPRESSOR ARSR-RELATED"/>
    <property type="match status" value="1"/>
</dbReference>
<dbReference type="OrthoDB" id="3400172at2"/>
<dbReference type="SMART" id="SM00418">
    <property type="entry name" value="HTH_ARSR"/>
    <property type="match status" value="1"/>
</dbReference>
<dbReference type="InterPro" id="IPR051011">
    <property type="entry name" value="Metal_resp_trans_reg"/>
</dbReference>
<proteinExistence type="predicted"/>
<keyword evidence="2" id="KW-0238">DNA-binding</keyword>
<dbReference type="InterPro" id="IPR036390">
    <property type="entry name" value="WH_DNA-bd_sf"/>
</dbReference>
<evidence type="ECO:0000313" key="5">
    <source>
        <dbReference type="Proteomes" id="UP000033566"/>
    </source>
</evidence>
<evidence type="ECO:0000256" key="3">
    <source>
        <dbReference type="ARBA" id="ARBA00023163"/>
    </source>
</evidence>
<keyword evidence="1" id="KW-0805">Transcription regulation</keyword>
<protein>
    <submittedName>
        <fullName evidence="4">Putative transcriptional regulator</fullName>
    </submittedName>
</protein>
<dbReference type="STRING" id="161896.UL81_08450"/>
<dbReference type="InterPro" id="IPR011991">
    <property type="entry name" value="ArsR-like_HTH"/>
</dbReference>
<dbReference type="PANTHER" id="PTHR43132:SF2">
    <property type="entry name" value="ARSENICAL RESISTANCE OPERON REPRESSOR ARSR-RELATED"/>
    <property type="match status" value="1"/>
</dbReference>
<dbReference type="Proteomes" id="UP000033566">
    <property type="component" value="Chromosome"/>
</dbReference>
<dbReference type="PROSITE" id="PS50987">
    <property type="entry name" value="HTH_ARSR_2"/>
    <property type="match status" value="1"/>
</dbReference>
<dbReference type="GO" id="GO:0003700">
    <property type="term" value="F:DNA-binding transcription factor activity"/>
    <property type="evidence" value="ECO:0007669"/>
    <property type="project" value="InterPro"/>
</dbReference>
<evidence type="ECO:0000256" key="1">
    <source>
        <dbReference type="ARBA" id="ARBA00023015"/>
    </source>
</evidence>
<evidence type="ECO:0000313" key="4">
    <source>
        <dbReference type="EMBL" id="AKE39640.1"/>
    </source>
</evidence>
<dbReference type="EMBL" id="CP011311">
    <property type="protein sequence ID" value="AKE39640.1"/>
    <property type="molecule type" value="Genomic_DNA"/>
</dbReference>
<organism evidence="4 5">
    <name type="scientific">Corynebacterium camporealensis</name>
    <dbReference type="NCBI Taxonomy" id="161896"/>
    <lineage>
        <taxon>Bacteria</taxon>
        <taxon>Bacillati</taxon>
        <taxon>Actinomycetota</taxon>
        <taxon>Actinomycetes</taxon>
        <taxon>Mycobacteriales</taxon>
        <taxon>Corynebacteriaceae</taxon>
        <taxon>Corynebacterium</taxon>
    </lineage>
</organism>
<dbReference type="InterPro" id="IPR036388">
    <property type="entry name" value="WH-like_DNA-bd_sf"/>
</dbReference>
<dbReference type="CDD" id="cd00090">
    <property type="entry name" value="HTH_ARSR"/>
    <property type="match status" value="1"/>
</dbReference>
<sequence length="105" mass="11439">MQKTYIAFDAPAAATIIGALDSPLRIQIVTLLAQRDHYVHELVATTEKSQPLISQHLRVLKEAGIVDATRRGRQVSYRLAAPEVLNLLADASTIAHRTAPQVSVS</sequence>
<reference evidence="4 5" key="1">
    <citation type="journal article" date="2015" name="Genome Announc.">
        <title>Complete Genome Sequence of Corynebacterium camporealensis DSM 44610, Isolated from the Milk of a Manchega Sheep with Subclinical Mastitis.</title>
        <authorList>
            <person name="Ruckert C."/>
            <person name="Albersmeier A."/>
            <person name="Winkler A."/>
            <person name="Tauch A."/>
        </authorList>
    </citation>
    <scope>NUCLEOTIDE SEQUENCE [LARGE SCALE GENOMIC DNA]</scope>
    <source>
        <strain evidence="4 5">DSM 44610</strain>
    </source>
</reference>